<evidence type="ECO:0000256" key="1">
    <source>
        <dbReference type="SAM" id="MobiDB-lite"/>
    </source>
</evidence>
<reference evidence="2" key="1">
    <citation type="submission" date="2018-04" db="EMBL/GenBank/DDBJ databases">
        <title>Transcriptome assembly of Sipha flava.</title>
        <authorList>
            <person name="Scully E.D."/>
            <person name="Geib S.M."/>
            <person name="Palmer N.A."/>
            <person name="Koch K."/>
            <person name="Bradshaw J."/>
            <person name="Heng-Moss T."/>
            <person name="Sarath G."/>
        </authorList>
    </citation>
    <scope>NUCLEOTIDE SEQUENCE</scope>
</reference>
<proteinExistence type="predicted"/>
<name>A0A2S2PY37_9HEMI</name>
<accession>A0A2S2PY37</accession>
<evidence type="ECO:0000313" key="2">
    <source>
        <dbReference type="EMBL" id="MBY70426.1"/>
    </source>
</evidence>
<feature type="compositionally biased region" description="Basic residues" evidence="1">
    <location>
        <begin position="65"/>
        <end position="79"/>
    </location>
</feature>
<gene>
    <name evidence="2" type="ORF">g.15209</name>
</gene>
<sequence length="102" mass="11691">MQFGYSIMSRVTLLLSDDNLLVRDAYGENTRVYTLPQVIIRKCLSMAVCVTTVDLDCMIKTWCHRRTPSPPRRSPHRNAYRSPEVVAGPSRNQRLNIVDIIV</sequence>
<organism evidence="2">
    <name type="scientific">Sipha flava</name>
    <name type="common">yellow sugarcane aphid</name>
    <dbReference type="NCBI Taxonomy" id="143950"/>
    <lineage>
        <taxon>Eukaryota</taxon>
        <taxon>Metazoa</taxon>
        <taxon>Ecdysozoa</taxon>
        <taxon>Arthropoda</taxon>
        <taxon>Hexapoda</taxon>
        <taxon>Insecta</taxon>
        <taxon>Pterygota</taxon>
        <taxon>Neoptera</taxon>
        <taxon>Paraneoptera</taxon>
        <taxon>Hemiptera</taxon>
        <taxon>Sternorrhyncha</taxon>
        <taxon>Aphidomorpha</taxon>
        <taxon>Aphidoidea</taxon>
        <taxon>Aphididae</taxon>
        <taxon>Sipha</taxon>
    </lineage>
</organism>
<protein>
    <submittedName>
        <fullName evidence="2">Uncharacterized protein</fullName>
    </submittedName>
</protein>
<dbReference type="AlphaFoldDB" id="A0A2S2PY37"/>
<dbReference type="EMBL" id="GGMS01001223">
    <property type="protein sequence ID" value="MBY70426.1"/>
    <property type="molecule type" value="Transcribed_RNA"/>
</dbReference>
<feature type="region of interest" description="Disordered" evidence="1">
    <location>
        <begin position="65"/>
        <end position="85"/>
    </location>
</feature>